<keyword evidence="12 21" id="KW-0547">Nucleotide-binding</keyword>
<dbReference type="PROSITE" id="PS00107">
    <property type="entry name" value="PROTEIN_KINASE_ATP"/>
    <property type="match status" value="1"/>
</dbReference>
<proteinExistence type="inferred from homology"/>
<evidence type="ECO:0000256" key="14">
    <source>
        <dbReference type="ARBA" id="ARBA00022840"/>
    </source>
</evidence>
<dbReference type="GO" id="GO:0005524">
    <property type="term" value="F:ATP binding"/>
    <property type="evidence" value="ECO:0007669"/>
    <property type="project" value="UniProtKB-UniRule"/>
</dbReference>
<dbReference type="Gene3D" id="3.30.200.20">
    <property type="entry name" value="Phosphorylase Kinase, domain 1"/>
    <property type="match status" value="1"/>
</dbReference>
<sequence length="892" mass="100505">MNRYTTIRQLGDGTYGSVLLGRSIESGELIAIKKMKRKFYSWEECMNLREVKSLKKLNHANVVKLKEVIRENDHLYFVFEYMKENLYQLMKERNKLFPESTVRNIMYQILQGLAFIHKHGFFHRDLKPENLLCMGPELVKIADFGLAREIRSRPPYTDYVSTRWYRAPEVLLRSTSYSSPIDIWAVGCIMAEVYTLRPLFPGASEIDTIFKICQVLGTPKKNDWPEGYQLSASMNFRWPQCIPNNLKTLIPNASSEAVQLMRDMLQWDPKKRPTASQALRYPYFRVGHALGVQELGKQKELHNKSSLHIKPVPPAQPAPKPHARILSRPFQQSQSSQHLVYPYKTDNSGAEHSNYLQEDKSNQVLLPAIHNKVPQQKTSAGTENINGELKPKTRRRWGHLARTVKSSEDWDDLEDLDFSSSITRVDLKNKKRQSDETLCRFESILDLKPSDAVGSGSSAPSHPTFPRQDTPTLRVSAAKQHYLRHSRYLPGISTRNSVVSTSNKESAPPNPWPGSGLPGKASGLGGSVNRMNSGPIGSSGLTGGYIPSFLKKEVGSAGQRVQLAPVVDPSSNYASLKSVRPHLGRPSFNSPTKSTPRLMPLPPPAQPIHGRVDWSAKSRCEICRLAAFYWWLSGLSPPLSAETGSEAVATAAAGGAGNGKFEVMAGKPKLYYFDGRGKMESIRWLLAAAGVEFEEEFLETREQYEKLLQGGSLLFQQVPMVEMDGMKMVQTRAILSYIAAKYNLYGKDLKERALIDMYVGGTDDLMGFILMFPFLSAEDKEKQRAVIVQKATSRYFPAYEKVLKDHGQDFLVGNSFSWADVHLLEAILMVEEKKSDVLSGFPQLQAFKARISSIPTIKKFLKPGSQRKPVPDDKYAETVRRVLRMYYDVKAN</sequence>
<dbReference type="InterPro" id="IPR003080">
    <property type="entry name" value="GST_alpha"/>
</dbReference>
<keyword evidence="13 26" id="KW-0418">Kinase</keyword>
<dbReference type="GO" id="GO:0004674">
    <property type="term" value="F:protein serine/threonine kinase activity"/>
    <property type="evidence" value="ECO:0007669"/>
    <property type="project" value="UniProtKB-KW"/>
</dbReference>
<evidence type="ECO:0000256" key="4">
    <source>
        <dbReference type="ARBA" id="ARBA00004245"/>
    </source>
</evidence>
<dbReference type="InterPro" id="IPR008271">
    <property type="entry name" value="Ser/Thr_kinase_AS"/>
</dbReference>
<evidence type="ECO:0000259" key="25">
    <source>
        <dbReference type="PROSITE" id="PS50405"/>
    </source>
</evidence>
<evidence type="ECO:0000256" key="8">
    <source>
        <dbReference type="ARBA" id="ARBA00022527"/>
    </source>
</evidence>
<dbReference type="Pfam" id="PF00069">
    <property type="entry name" value="Pkinase"/>
    <property type="match status" value="1"/>
</dbReference>
<evidence type="ECO:0000256" key="17">
    <source>
        <dbReference type="ARBA" id="ARBA00023242"/>
    </source>
</evidence>
<evidence type="ECO:0000256" key="18">
    <source>
        <dbReference type="ARBA" id="ARBA00023273"/>
    </source>
</evidence>
<evidence type="ECO:0000256" key="13">
    <source>
        <dbReference type="ARBA" id="ARBA00022777"/>
    </source>
</evidence>
<keyword evidence="15" id="KW-0460">Magnesium</keyword>
<dbReference type="PRINTS" id="PR01266">
    <property type="entry name" value="GSTRNSFRASEA"/>
</dbReference>
<dbReference type="InterPro" id="IPR004045">
    <property type="entry name" value="Glutathione_S-Trfase_N"/>
</dbReference>
<dbReference type="SMART" id="SM00220">
    <property type="entry name" value="S_TKc"/>
    <property type="match status" value="1"/>
</dbReference>
<evidence type="ECO:0000256" key="16">
    <source>
        <dbReference type="ARBA" id="ARBA00023212"/>
    </source>
</evidence>
<dbReference type="InterPro" id="IPR017441">
    <property type="entry name" value="Protein_kinase_ATP_BS"/>
</dbReference>
<dbReference type="PROSITE" id="PS00108">
    <property type="entry name" value="PROTEIN_KINASE_ST"/>
    <property type="match status" value="1"/>
</dbReference>
<dbReference type="InterPro" id="IPR040079">
    <property type="entry name" value="Glutathione_S-Trfase"/>
</dbReference>
<dbReference type="Gene3D" id="1.20.1050.10">
    <property type="match status" value="1"/>
</dbReference>
<feature type="domain" description="GST N-terminal" evidence="24">
    <location>
        <begin position="666"/>
        <end position="746"/>
    </location>
</feature>
<evidence type="ECO:0000313" key="27">
    <source>
        <dbReference type="Proteomes" id="UP001623348"/>
    </source>
</evidence>
<dbReference type="InterPro" id="IPR011009">
    <property type="entry name" value="Kinase-like_dom_sf"/>
</dbReference>
<comment type="caution">
    <text evidence="26">The sequence shown here is derived from an EMBL/GenBank/DDBJ whole genome shotgun (WGS) entry which is preliminary data.</text>
</comment>
<dbReference type="GO" id="GO:0046872">
    <property type="term" value="F:metal ion binding"/>
    <property type="evidence" value="ECO:0007669"/>
    <property type="project" value="UniProtKB-KW"/>
</dbReference>
<evidence type="ECO:0000256" key="20">
    <source>
        <dbReference type="ARBA" id="ARBA00048679"/>
    </source>
</evidence>
<dbReference type="PROSITE" id="PS50405">
    <property type="entry name" value="GST_CTER"/>
    <property type="match status" value="1"/>
</dbReference>
<evidence type="ECO:0000256" key="2">
    <source>
        <dbReference type="ARBA" id="ARBA00004123"/>
    </source>
</evidence>
<dbReference type="CDD" id="cd03208">
    <property type="entry name" value="GST_C_Alpha"/>
    <property type="match status" value="1"/>
</dbReference>
<feature type="binding site" evidence="21">
    <location>
        <position position="34"/>
    </location>
    <ligand>
        <name>ATP</name>
        <dbReference type="ChEBI" id="CHEBI:30616"/>
    </ligand>
</feature>
<evidence type="ECO:0000256" key="5">
    <source>
        <dbReference type="ARBA" id="ARBA00006485"/>
    </source>
</evidence>
<keyword evidence="10" id="KW-0808">Transferase</keyword>
<dbReference type="AlphaFoldDB" id="A0ABC9WLF6"/>
<reference evidence="26 27" key="1">
    <citation type="submission" date="2024-06" db="EMBL/GenBank/DDBJ databases">
        <title>The draft genome of Grus japonensis, version 3.</title>
        <authorList>
            <person name="Nabeshima K."/>
            <person name="Suzuki S."/>
            <person name="Onuma M."/>
        </authorList>
    </citation>
    <scope>NUCLEOTIDE SEQUENCE [LARGE SCALE GENOMIC DNA]</scope>
    <source>
        <strain evidence="26 27">451A</strain>
    </source>
</reference>
<dbReference type="SUPFAM" id="SSF56112">
    <property type="entry name" value="Protein kinase-like (PK-like)"/>
    <property type="match status" value="1"/>
</dbReference>
<evidence type="ECO:0000256" key="21">
    <source>
        <dbReference type="PROSITE-ProRule" id="PRU10141"/>
    </source>
</evidence>
<evidence type="ECO:0000256" key="7">
    <source>
        <dbReference type="ARBA" id="ARBA00022490"/>
    </source>
</evidence>
<dbReference type="GO" id="GO:0005929">
    <property type="term" value="C:cilium"/>
    <property type="evidence" value="ECO:0007669"/>
    <property type="project" value="UniProtKB-SubCell"/>
</dbReference>
<dbReference type="CDD" id="cd07830">
    <property type="entry name" value="STKc_MAK_like"/>
    <property type="match status" value="1"/>
</dbReference>
<dbReference type="Gene3D" id="1.10.510.10">
    <property type="entry name" value="Transferase(Phosphotransferase) domain 1"/>
    <property type="match status" value="1"/>
</dbReference>
<comment type="catalytic activity">
    <reaction evidence="19">
        <text>L-threonyl-[protein] + ATP = O-phospho-L-threonyl-[protein] + ADP + H(+)</text>
        <dbReference type="Rhea" id="RHEA:46608"/>
        <dbReference type="Rhea" id="RHEA-COMP:11060"/>
        <dbReference type="Rhea" id="RHEA-COMP:11605"/>
        <dbReference type="ChEBI" id="CHEBI:15378"/>
        <dbReference type="ChEBI" id="CHEBI:30013"/>
        <dbReference type="ChEBI" id="CHEBI:30616"/>
        <dbReference type="ChEBI" id="CHEBI:61977"/>
        <dbReference type="ChEBI" id="CHEBI:456216"/>
        <dbReference type="EC" id="2.7.11.1"/>
    </reaction>
</comment>
<keyword evidence="27" id="KW-1185">Reference proteome</keyword>
<dbReference type="InterPro" id="IPR000719">
    <property type="entry name" value="Prot_kinase_dom"/>
</dbReference>
<keyword evidence="18" id="KW-0966">Cell projection</keyword>
<dbReference type="InterPro" id="IPR010987">
    <property type="entry name" value="Glutathione-S-Trfase_C-like"/>
</dbReference>
<keyword evidence="16" id="KW-0206">Cytoskeleton</keyword>
<feature type="domain" description="GST C-terminal" evidence="25">
    <location>
        <begin position="748"/>
        <end position="872"/>
    </location>
</feature>
<evidence type="ECO:0000256" key="19">
    <source>
        <dbReference type="ARBA" id="ARBA00047899"/>
    </source>
</evidence>
<keyword evidence="9" id="KW-0597">Phosphoprotein</keyword>
<dbReference type="CDD" id="cd03077">
    <property type="entry name" value="GST_N_Alpha"/>
    <property type="match status" value="1"/>
</dbReference>
<evidence type="ECO:0000256" key="15">
    <source>
        <dbReference type="ARBA" id="ARBA00022842"/>
    </source>
</evidence>
<organism evidence="26 27">
    <name type="scientific">Grus japonensis</name>
    <name type="common">Japanese crane</name>
    <name type="synonym">Red-crowned crane</name>
    <dbReference type="NCBI Taxonomy" id="30415"/>
    <lineage>
        <taxon>Eukaryota</taxon>
        <taxon>Metazoa</taxon>
        <taxon>Chordata</taxon>
        <taxon>Craniata</taxon>
        <taxon>Vertebrata</taxon>
        <taxon>Euteleostomi</taxon>
        <taxon>Archelosauria</taxon>
        <taxon>Archosauria</taxon>
        <taxon>Dinosauria</taxon>
        <taxon>Saurischia</taxon>
        <taxon>Theropoda</taxon>
        <taxon>Coelurosauria</taxon>
        <taxon>Aves</taxon>
        <taxon>Neognathae</taxon>
        <taxon>Neoaves</taxon>
        <taxon>Gruiformes</taxon>
        <taxon>Gruidae</taxon>
        <taxon>Grus</taxon>
    </lineage>
</organism>
<dbReference type="Pfam" id="PF14497">
    <property type="entry name" value="GST_C_3"/>
    <property type="match status" value="1"/>
</dbReference>
<evidence type="ECO:0000259" key="23">
    <source>
        <dbReference type="PROSITE" id="PS50011"/>
    </source>
</evidence>
<dbReference type="SUPFAM" id="SSF47616">
    <property type="entry name" value="GST C-terminal domain-like"/>
    <property type="match status" value="1"/>
</dbReference>
<comment type="subcellular location">
    <subcellularLocation>
        <location evidence="3">Cell projection</location>
        <location evidence="3">Cilium</location>
    </subcellularLocation>
    <subcellularLocation>
        <location evidence="4">Cytoplasm</location>
        <location evidence="4">Cytoskeleton</location>
    </subcellularLocation>
    <subcellularLocation>
        <location evidence="2">Nucleus</location>
    </subcellularLocation>
</comment>
<dbReference type="InterPro" id="IPR036282">
    <property type="entry name" value="Glutathione-S-Trfase_C_sf"/>
</dbReference>
<dbReference type="Gene3D" id="3.40.30.10">
    <property type="entry name" value="Glutaredoxin"/>
    <property type="match status" value="1"/>
</dbReference>
<dbReference type="FunFam" id="1.10.510.10:FF:000104">
    <property type="entry name" value="serine/threonine-protein kinase MAK isoform X1"/>
    <property type="match status" value="1"/>
</dbReference>
<dbReference type="Pfam" id="PF02798">
    <property type="entry name" value="GST_N"/>
    <property type="match status" value="1"/>
</dbReference>
<evidence type="ECO:0000256" key="12">
    <source>
        <dbReference type="ARBA" id="ARBA00022741"/>
    </source>
</evidence>
<dbReference type="FunFam" id="1.20.1050.10:FF:000005">
    <property type="entry name" value="Glutathione S-transferase A1"/>
    <property type="match status" value="1"/>
</dbReference>
<dbReference type="SFLD" id="SFLDG00363">
    <property type="entry name" value="AMPS_(cytGST):_Alpha-__Mu-__Pi"/>
    <property type="match status" value="1"/>
</dbReference>
<dbReference type="GO" id="GO:0005856">
    <property type="term" value="C:cytoskeleton"/>
    <property type="evidence" value="ECO:0007669"/>
    <property type="project" value="UniProtKB-SubCell"/>
</dbReference>
<dbReference type="GO" id="GO:0005634">
    <property type="term" value="C:nucleus"/>
    <property type="evidence" value="ECO:0007669"/>
    <property type="project" value="UniProtKB-SubCell"/>
</dbReference>
<evidence type="ECO:0000256" key="11">
    <source>
        <dbReference type="ARBA" id="ARBA00022723"/>
    </source>
</evidence>
<dbReference type="SFLD" id="SFLDG01205">
    <property type="entry name" value="AMPS.1"/>
    <property type="match status" value="1"/>
</dbReference>
<dbReference type="InterPro" id="IPR004046">
    <property type="entry name" value="GST_C"/>
</dbReference>
<feature type="region of interest" description="Disordered" evidence="22">
    <location>
        <begin position="493"/>
        <end position="521"/>
    </location>
</feature>
<comment type="cofactor">
    <cofactor evidence="1">
        <name>Mg(2+)</name>
        <dbReference type="ChEBI" id="CHEBI:18420"/>
    </cofactor>
</comment>
<comment type="similarity">
    <text evidence="5">Belongs to the protein kinase superfamily. CMGC Ser/Thr protein kinase family. CDC2/CDKX subfamily.</text>
</comment>
<keyword evidence="7" id="KW-0963">Cytoplasm</keyword>
<dbReference type="EMBL" id="BAAFJT010000003">
    <property type="protein sequence ID" value="GAB0185897.1"/>
    <property type="molecule type" value="Genomic_DNA"/>
</dbReference>
<dbReference type="FunFam" id="3.30.200.20:FF:000071">
    <property type="entry name" value="serine/threonine-protein kinase MAK isoform X1"/>
    <property type="match status" value="1"/>
</dbReference>
<dbReference type="SUPFAM" id="SSF52833">
    <property type="entry name" value="Thioredoxin-like"/>
    <property type="match status" value="1"/>
</dbReference>
<keyword evidence="8" id="KW-0723">Serine/threonine-protein kinase</keyword>
<feature type="region of interest" description="Disordered" evidence="22">
    <location>
        <begin position="449"/>
        <end position="472"/>
    </location>
</feature>
<evidence type="ECO:0000256" key="9">
    <source>
        <dbReference type="ARBA" id="ARBA00022553"/>
    </source>
</evidence>
<accession>A0ABC9WLF6</accession>
<evidence type="ECO:0000256" key="22">
    <source>
        <dbReference type="SAM" id="MobiDB-lite"/>
    </source>
</evidence>
<dbReference type="PROSITE" id="PS50011">
    <property type="entry name" value="PROTEIN_KINASE_DOM"/>
    <property type="match status" value="1"/>
</dbReference>
<gene>
    <name evidence="26" type="ORF">GRJ2_001055000</name>
</gene>
<name>A0ABC9WLF6_GRUJA</name>
<comment type="similarity">
    <text evidence="6">Belongs to the GST superfamily. Alpha family.</text>
</comment>
<keyword evidence="14 21" id="KW-0067">ATP-binding</keyword>
<feature type="compositionally biased region" description="Polar residues" evidence="22">
    <location>
        <begin position="455"/>
        <end position="472"/>
    </location>
</feature>
<dbReference type="PANTHER" id="PTHR24055">
    <property type="entry name" value="MITOGEN-ACTIVATED PROTEIN KINASE"/>
    <property type="match status" value="1"/>
</dbReference>
<feature type="compositionally biased region" description="Polar residues" evidence="22">
    <location>
        <begin position="493"/>
        <end position="505"/>
    </location>
</feature>
<evidence type="ECO:0000256" key="3">
    <source>
        <dbReference type="ARBA" id="ARBA00004138"/>
    </source>
</evidence>
<evidence type="ECO:0000313" key="26">
    <source>
        <dbReference type="EMBL" id="GAB0185897.1"/>
    </source>
</evidence>
<protein>
    <submittedName>
        <fullName evidence="26">Serine/threonine-protein kinase ICK</fullName>
    </submittedName>
</protein>
<evidence type="ECO:0000256" key="6">
    <source>
        <dbReference type="ARBA" id="ARBA00011055"/>
    </source>
</evidence>
<dbReference type="InterPro" id="IPR050117">
    <property type="entry name" value="MAPK"/>
</dbReference>
<dbReference type="SFLD" id="SFLDS00019">
    <property type="entry name" value="Glutathione_Transferase_(cytos"/>
    <property type="match status" value="1"/>
</dbReference>
<dbReference type="Proteomes" id="UP001623348">
    <property type="component" value="Unassembled WGS sequence"/>
</dbReference>
<keyword evidence="11" id="KW-0479">Metal-binding</keyword>
<dbReference type="PROSITE" id="PS50404">
    <property type="entry name" value="GST_NTER"/>
    <property type="match status" value="1"/>
</dbReference>
<comment type="catalytic activity">
    <reaction evidence="20">
        <text>L-seryl-[protein] + ATP = O-phospho-L-seryl-[protein] + ADP + H(+)</text>
        <dbReference type="Rhea" id="RHEA:17989"/>
        <dbReference type="Rhea" id="RHEA-COMP:9863"/>
        <dbReference type="Rhea" id="RHEA-COMP:11604"/>
        <dbReference type="ChEBI" id="CHEBI:15378"/>
        <dbReference type="ChEBI" id="CHEBI:29999"/>
        <dbReference type="ChEBI" id="CHEBI:30616"/>
        <dbReference type="ChEBI" id="CHEBI:83421"/>
        <dbReference type="ChEBI" id="CHEBI:456216"/>
        <dbReference type="EC" id="2.7.11.1"/>
    </reaction>
</comment>
<evidence type="ECO:0000256" key="1">
    <source>
        <dbReference type="ARBA" id="ARBA00001946"/>
    </source>
</evidence>
<feature type="region of interest" description="Disordered" evidence="22">
    <location>
        <begin position="578"/>
        <end position="599"/>
    </location>
</feature>
<feature type="domain" description="Protein kinase" evidence="23">
    <location>
        <begin position="4"/>
        <end position="284"/>
    </location>
</feature>
<evidence type="ECO:0000256" key="10">
    <source>
        <dbReference type="ARBA" id="ARBA00022679"/>
    </source>
</evidence>
<evidence type="ECO:0000259" key="24">
    <source>
        <dbReference type="PROSITE" id="PS50404"/>
    </source>
</evidence>
<dbReference type="InterPro" id="IPR036249">
    <property type="entry name" value="Thioredoxin-like_sf"/>
</dbReference>
<keyword evidence="17" id="KW-0539">Nucleus</keyword>